<dbReference type="EMBL" id="BLXT01002815">
    <property type="protein sequence ID" value="GFN97825.1"/>
    <property type="molecule type" value="Genomic_DNA"/>
</dbReference>
<gene>
    <name evidence="2" type="ORF">PoB_002433100</name>
</gene>
<keyword evidence="1" id="KW-0472">Membrane</keyword>
<evidence type="ECO:0000256" key="1">
    <source>
        <dbReference type="SAM" id="Phobius"/>
    </source>
</evidence>
<accession>A0AAV3ZTH3</accession>
<dbReference type="Proteomes" id="UP000735302">
    <property type="component" value="Unassembled WGS sequence"/>
</dbReference>
<comment type="caution">
    <text evidence="2">The sequence shown here is derived from an EMBL/GenBank/DDBJ whole genome shotgun (WGS) entry which is preliminary data.</text>
</comment>
<keyword evidence="3" id="KW-1185">Reference proteome</keyword>
<dbReference type="AlphaFoldDB" id="A0AAV3ZTH3"/>
<name>A0AAV3ZTH3_9GAST</name>
<evidence type="ECO:0000313" key="2">
    <source>
        <dbReference type="EMBL" id="GFN97825.1"/>
    </source>
</evidence>
<organism evidence="2 3">
    <name type="scientific">Plakobranchus ocellatus</name>
    <dbReference type="NCBI Taxonomy" id="259542"/>
    <lineage>
        <taxon>Eukaryota</taxon>
        <taxon>Metazoa</taxon>
        <taxon>Spiralia</taxon>
        <taxon>Lophotrochozoa</taxon>
        <taxon>Mollusca</taxon>
        <taxon>Gastropoda</taxon>
        <taxon>Heterobranchia</taxon>
        <taxon>Euthyneura</taxon>
        <taxon>Panpulmonata</taxon>
        <taxon>Sacoglossa</taxon>
        <taxon>Placobranchoidea</taxon>
        <taxon>Plakobranchidae</taxon>
        <taxon>Plakobranchus</taxon>
    </lineage>
</organism>
<keyword evidence="1" id="KW-0812">Transmembrane</keyword>
<evidence type="ECO:0000313" key="3">
    <source>
        <dbReference type="Proteomes" id="UP000735302"/>
    </source>
</evidence>
<keyword evidence="1" id="KW-1133">Transmembrane helix</keyword>
<feature type="transmembrane region" description="Helical" evidence="1">
    <location>
        <begin position="38"/>
        <end position="59"/>
    </location>
</feature>
<reference evidence="2 3" key="1">
    <citation type="journal article" date="2021" name="Elife">
        <title>Chloroplast acquisition without the gene transfer in kleptoplastic sea slugs, Plakobranchus ocellatus.</title>
        <authorList>
            <person name="Maeda T."/>
            <person name="Takahashi S."/>
            <person name="Yoshida T."/>
            <person name="Shimamura S."/>
            <person name="Takaki Y."/>
            <person name="Nagai Y."/>
            <person name="Toyoda A."/>
            <person name="Suzuki Y."/>
            <person name="Arimoto A."/>
            <person name="Ishii H."/>
            <person name="Satoh N."/>
            <person name="Nishiyama T."/>
            <person name="Hasebe M."/>
            <person name="Maruyama T."/>
            <person name="Minagawa J."/>
            <person name="Obokata J."/>
            <person name="Shigenobu S."/>
        </authorList>
    </citation>
    <scope>NUCLEOTIDE SEQUENCE [LARGE SCALE GENOMIC DNA]</scope>
</reference>
<proteinExistence type="predicted"/>
<protein>
    <submittedName>
        <fullName evidence="2">Uncharacterized protein</fullName>
    </submittedName>
</protein>
<sequence length="99" mass="10879">MVKVEEKILDVDEVEVMVIEVMGIVVVEVGEMEVEMNVLVVVVVVVEVMVVVAVVAVNFRPHGSTTLQKKQGVTSDRSLPIPKPVFLQSNNSQVHVTQQ</sequence>